<name>A0AB37VF68_ENTCL</name>
<dbReference type="AlphaFoldDB" id="A0AB37VF68"/>
<evidence type="ECO:0000313" key="1">
    <source>
        <dbReference type="EMBL" id="RWT76744.1"/>
    </source>
</evidence>
<protein>
    <submittedName>
        <fullName evidence="1">Uncharacterized protein</fullName>
    </submittedName>
</protein>
<dbReference type="RefSeq" id="WP_128339646.1">
    <property type="nucleotide sequence ID" value="NZ_JAFHGL010000090.1"/>
</dbReference>
<proteinExistence type="predicted"/>
<sequence>MSENQATVYRDERNRVIVLEQGGDRREFTPNEWRVICMAADSDMENRVYTATRAMELRQLRWEEERQELLSRIAELENTNG</sequence>
<comment type="caution">
    <text evidence="1">The sequence shown here is derived from an EMBL/GenBank/DDBJ whole genome shotgun (WGS) entry which is preliminary data.</text>
</comment>
<dbReference type="Proteomes" id="UP000289016">
    <property type="component" value="Unassembled WGS sequence"/>
</dbReference>
<gene>
    <name evidence="1" type="ORF">DN595_16615</name>
</gene>
<organism evidence="1 2">
    <name type="scientific">Enterobacter cloacae</name>
    <dbReference type="NCBI Taxonomy" id="550"/>
    <lineage>
        <taxon>Bacteria</taxon>
        <taxon>Pseudomonadati</taxon>
        <taxon>Pseudomonadota</taxon>
        <taxon>Gammaproteobacteria</taxon>
        <taxon>Enterobacterales</taxon>
        <taxon>Enterobacteriaceae</taxon>
        <taxon>Enterobacter</taxon>
        <taxon>Enterobacter cloacae complex</taxon>
    </lineage>
</organism>
<accession>A0AB37VF68</accession>
<reference evidence="1 2" key="1">
    <citation type="submission" date="2018-06" db="EMBL/GenBank/DDBJ databases">
        <title>Carbapenemase-producing Enterobacteriaceae present in wastewater treatment plant effluent and nearby surface waters in the US.</title>
        <authorList>
            <person name="Mathys D.A."/>
            <person name="Mollenkopf D.F."/>
            <person name="Feicht S.M."/>
            <person name="Adams R.J."/>
            <person name="Albers A.L."/>
            <person name="Grooters S.V."/>
            <person name="Stuever D.M."/>
            <person name="Daniels J.B."/>
            <person name="Wittum T.E."/>
        </authorList>
    </citation>
    <scope>NUCLEOTIDE SEQUENCE [LARGE SCALE GENOMIC DNA]</scope>
    <source>
        <strain evidence="1 2">GEO_23_Down_A</strain>
    </source>
</reference>
<evidence type="ECO:0000313" key="2">
    <source>
        <dbReference type="Proteomes" id="UP000289016"/>
    </source>
</evidence>
<dbReference type="EMBL" id="QKPI01000041">
    <property type="protein sequence ID" value="RWT76744.1"/>
    <property type="molecule type" value="Genomic_DNA"/>
</dbReference>